<dbReference type="SUPFAM" id="SSF48498">
    <property type="entry name" value="Tetracyclin repressor-like, C-terminal domain"/>
    <property type="match status" value="1"/>
</dbReference>
<comment type="caution">
    <text evidence="6">The sequence shown here is derived from an EMBL/GenBank/DDBJ whole genome shotgun (WGS) entry which is preliminary data.</text>
</comment>
<feature type="domain" description="HTH tetR-type" evidence="5">
    <location>
        <begin position="24"/>
        <end position="84"/>
    </location>
</feature>
<accession>A0ABQ2B1H4</accession>
<dbReference type="RefSeq" id="WP_188522273.1">
    <property type="nucleotide sequence ID" value="NZ_BMDG01000002.1"/>
</dbReference>
<proteinExistence type="predicted"/>
<dbReference type="PROSITE" id="PS50977">
    <property type="entry name" value="HTH_TETR_2"/>
    <property type="match status" value="1"/>
</dbReference>
<dbReference type="InterPro" id="IPR025996">
    <property type="entry name" value="MT1864/Rv1816-like_C"/>
</dbReference>
<gene>
    <name evidence="6" type="ORF">GCM10007368_07070</name>
</gene>
<keyword evidence="2 4" id="KW-0238">DNA-binding</keyword>
<evidence type="ECO:0000313" key="7">
    <source>
        <dbReference type="Proteomes" id="UP000632535"/>
    </source>
</evidence>
<dbReference type="EMBL" id="BMDG01000002">
    <property type="protein sequence ID" value="GGI05618.1"/>
    <property type="molecule type" value="Genomic_DNA"/>
</dbReference>
<dbReference type="SUPFAM" id="SSF46689">
    <property type="entry name" value="Homeodomain-like"/>
    <property type="match status" value="1"/>
</dbReference>
<dbReference type="Pfam" id="PF13305">
    <property type="entry name" value="TetR_C_33"/>
    <property type="match status" value="1"/>
</dbReference>
<dbReference type="InterPro" id="IPR009057">
    <property type="entry name" value="Homeodomain-like_sf"/>
</dbReference>
<organism evidence="6 7">
    <name type="scientific">Isoptericola cucumis</name>
    <dbReference type="NCBI Taxonomy" id="1776856"/>
    <lineage>
        <taxon>Bacteria</taxon>
        <taxon>Bacillati</taxon>
        <taxon>Actinomycetota</taxon>
        <taxon>Actinomycetes</taxon>
        <taxon>Micrococcales</taxon>
        <taxon>Promicromonosporaceae</taxon>
        <taxon>Isoptericola</taxon>
    </lineage>
</organism>
<evidence type="ECO:0000259" key="5">
    <source>
        <dbReference type="PROSITE" id="PS50977"/>
    </source>
</evidence>
<dbReference type="PANTHER" id="PTHR30055:SF243">
    <property type="entry name" value="HTH-TYPE TRANSCRIPTIONAL REGULATOR RV1816"/>
    <property type="match status" value="1"/>
</dbReference>
<dbReference type="InterPro" id="IPR036271">
    <property type="entry name" value="Tet_transcr_reg_TetR-rel_C_sf"/>
</dbReference>
<evidence type="ECO:0000256" key="1">
    <source>
        <dbReference type="ARBA" id="ARBA00023015"/>
    </source>
</evidence>
<keyword evidence="7" id="KW-1185">Reference proteome</keyword>
<dbReference type="Pfam" id="PF00440">
    <property type="entry name" value="TetR_N"/>
    <property type="match status" value="1"/>
</dbReference>
<evidence type="ECO:0000256" key="2">
    <source>
        <dbReference type="ARBA" id="ARBA00023125"/>
    </source>
</evidence>
<dbReference type="InterPro" id="IPR050109">
    <property type="entry name" value="HTH-type_TetR-like_transc_reg"/>
</dbReference>
<dbReference type="PANTHER" id="PTHR30055">
    <property type="entry name" value="HTH-TYPE TRANSCRIPTIONAL REGULATOR RUTR"/>
    <property type="match status" value="1"/>
</dbReference>
<dbReference type="InterPro" id="IPR001647">
    <property type="entry name" value="HTH_TetR"/>
</dbReference>
<keyword evidence="1" id="KW-0805">Transcription regulation</keyword>
<dbReference type="Proteomes" id="UP000632535">
    <property type="component" value="Unassembled WGS sequence"/>
</dbReference>
<evidence type="ECO:0000256" key="4">
    <source>
        <dbReference type="PROSITE-ProRule" id="PRU00335"/>
    </source>
</evidence>
<keyword evidence="3" id="KW-0804">Transcription</keyword>
<sequence>MTPETHEPAVTGGAPRTARALARATITREILAAARARLATEGAAGLSLRAVARDVGMVSSAVYRYFPSRDALLTALIVECYDELGAAVEQAEAGARRDEDDVAARWLAACRALRAWSVAHPAEFALLYGTPVPGYAAPRDTVGPATRVVRVLVAVVLDAHVRGARPVGAPAGPAAEADGAVGTGEGDLVAAAREFVVERGLWRGRAADVPTEPVVRTIMAWTTLFGTVSFELFGHLVGSVTDTARWFDLVAGRLGADLGIVAGGDVAGGGDGTDATSPAGGR</sequence>
<protein>
    <recommendedName>
        <fullName evidence="5">HTH tetR-type domain-containing protein</fullName>
    </recommendedName>
</protein>
<feature type="DNA-binding region" description="H-T-H motif" evidence="4">
    <location>
        <begin position="47"/>
        <end position="66"/>
    </location>
</feature>
<reference evidence="7" key="1">
    <citation type="journal article" date="2019" name="Int. J. Syst. Evol. Microbiol.">
        <title>The Global Catalogue of Microorganisms (GCM) 10K type strain sequencing project: providing services to taxonomists for standard genome sequencing and annotation.</title>
        <authorList>
            <consortium name="The Broad Institute Genomics Platform"/>
            <consortium name="The Broad Institute Genome Sequencing Center for Infectious Disease"/>
            <person name="Wu L."/>
            <person name="Ma J."/>
        </authorList>
    </citation>
    <scope>NUCLEOTIDE SEQUENCE [LARGE SCALE GENOMIC DNA]</scope>
    <source>
        <strain evidence="7">CCM 8653</strain>
    </source>
</reference>
<dbReference type="Gene3D" id="1.10.357.10">
    <property type="entry name" value="Tetracycline Repressor, domain 2"/>
    <property type="match status" value="1"/>
</dbReference>
<dbReference type="PRINTS" id="PR00455">
    <property type="entry name" value="HTHTETR"/>
</dbReference>
<evidence type="ECO:0000256" key="3">
    <source>
        <dbReference type="ARBA" id="ARBA00023163"/>
    </source>
</evidence>
<name>A0ABQ2B1H4_9MICO</name>
<evidence type="ECO:0000313" key="6">
    <source>
        <dbReference type="EMBL" id="GGI05618.1"/>
    </source>
</evidence>